<evidence type="ECO:0000313" key="2">
    <source>
        <dbReference type="Proteomes" id="UP000217696"/>
    </source>
</evidence>
<keyword evidence="2" id="KW-1185">Reference proteome</keyword>
<organism evidence="1 2">
    <name type="scientific">Aneurinibacillus soli</name>
    <dbReference type="NCBI Taxonomy" id="1500254"/>
    <lineage>
        <taxon>Bacteria</taxon>
        <taxon>Bacillati</taxon>
        <taxon>Bacillota</taxon>
        <taxon>Bacilli</taxon>
        <taxon>Bacillales</taxon>
        <taxon>Paenibacillaceae</taxon>
        <taxon>Aneurinibacillus group</taxon>
        <taxon>Aneurinibacillus</taxon>
    </lineage>
</organism>
<sequence>MEEVKRITLSPNIERVFAYTKPQHKVEVHNLGDGNLYFRRDGVATVNGENCVKIPSGFGMTYSPKATWLSLHVISDTGTEVQIVQVRGELDRYM</sequence>
<dbReference type="EMBL" id="AP017312">
    <property type="protein sequence ID" value="BAU28178.1"/>
    <property type="molecule type" value="Genomic_DNA"/>
</dbReference>
<protein>
    <submittedName>
        <fullName evidence="1">Uncharacterized protein</fullName>
    </submittedName>
</protein>
<dbReference type="AlphaFoldDB" id="A0A0U5B0R4"/>
<reference evidence="1 2" key="1">
    <citation type="submission" date="2015-12" db="EMBL/GenBank/DDBJ databases">
        <title>Genome sequence of Aneurinibacillus soli.</title>
        <authorList>
            <person name="Lee J.S."/>
            <person name="Lee K.C."/>
            <person name="Kim K.K."/>
            <person name="Lee B.W."/>
        </authorList>
    </citation>
    <scope>NUCLEOTIDE SEQUENCE [LARGE SCALE GENOMIC DNA]</scope>
    <source>
        <strain evidence="1 2">CB4</strain>
    </source>
</reference>
<proteinExistence type="predicted"/>
<dbReference type="Proteomes" id="UP000217696">
    <property type="component" value="Chromosome"/>
</dbReference>
<evidence type="ECO:0000313" key="1">
    <source>
        <dbReference type="EMBL" id="BAU28178.1"/>
    </source>
</evidence>
<name>A0A0U5B0R4_9BACL</name>
<dbReference type="KEGG" id="asoc:CB4_02352"/>
<gene>
    <name evidence="1" type="ORF">CB4_02352</name>
</gene>
<accession>A0A0U5B0R4</accession>